<gene>
    <name evidence="1" type="ORF">C798_08335</name>
</gene>
<reference evidence="1 2" key="1">
    <citation type="journal article" date="2012" name="J. Bacteriol.">
        <title>Genome sequence of the pathogenic Herbaspirillum seropedicae strain Os34, isolated from rice roots.</title>
        <authorList>
            <person name="Ye W."/>
            <person name="Ye S."/>
            <person name="Liu J."/>
            <person name="Chang S."/>
            <person name="Chen M."/>
            <person name="Zhu B."/>
            <person name="Guo L."/>
            <person name="An Q."/>
        </authorList>
    </citation>
    <scope>NUCLEOTIDE SEQUENCE [LARGE SCALE GENOMIC DNA]</scope>
    <source>
        <strain evidence="1 2">Os34</strain>
    </source>
</reference>
<dbReference type="Gene3D" id="1.10.238.160">
    <property type="match status" value="1"/>
</dbReference>
<dbReference type="PANTHER" id="PTHR36154">
    <property type="entry name" value="DNA-BINDING TRANSCRIPTIONAL ACTIVATOR ALPA"/>
    <property type="match status" value="1"/>
</dbReference>
<dbReference type="Pfam" id="PF05930">
    <property type="entry name" value="Phage_AlpA"/>
    <property type="match status" value="1"/>
</dbReference>
<dbReference type="InterPro" id="IPR009061">
    <property type="entry name" value="DNA-bd_dom_put_sf"/>
</dbReference>
<evidence type="ECO:0000313" key="1">
    <source>
        <dbReference type="EMBL" id="QJQ00236.1"/>
    </source>
</evidence>
<dbReference type="PANTHER" id="PTHR36154:SF1">
    <property type="entry name" value="DNA-BINDING TRANSCRIPTIONAL ACTIVATOR ALPA"/>
    <property type="match status" value="1"/>
</dbReference>
<proteinExistence type="predicted"/>
<protein>
    <submittedName>
        <fullName evidence="1">AlpA family phage regulatory protein</fullName>
    </submittedName>
</protein>
<dbReference type="RefSeq" id="WP_017454415.1">
    <property type="nucleotide sequence ID" value="NZ_CP008956.1"/>
</dbReference>
<dbReference type="InterPro" id="IPR052931">
    <property type="entry name" value="Prophage_regulatory_activator"/>
</dbReference>
<name>A0A6M3ZNY7_9BURK</name>
<dbReference type="AlphaFoldDB" id="A0A6M3ZNY7"/>
<sequence length="77" mass="8616">MEERPIFISAPILTPKTMKALNIKQVAEKLSLGQSAIYRMIAKGEFPKPFSLGGNRTAWLEEDVNRWLAEKAGVISK</sequence>
<dbReference type="SUPFAM" id="SSF46955">
    <property type="entry name" value="Putative DNA-binding domain"/>
    <property type="match status" value="1"/>
</dbReference>
<dbReference type="Proteomes" id="UP000501648">
    <property type="component" value="Chromosome"/>
</dbReference>
<accession>A0A6M3ZNY7</accession>
<evidence type="ECO:0000313" key="2">
    <source>
        <dbReference type="Proteomes" id="UP000501648"/>
    </source>
</evidence>
<dbReference type="InterPro" id="IPR010260">
    <property type="entry name" value="AlpA"/>
</dbReference>
<organism evidence="1 2">
    <name type="scientific">Herbaspirillum rubrisubalbicans Os34</name>
    <dbReference type="NCBI Taxonomy" id="1235827"/>
    <lineage>
        <taxon>Bacteria</taxon>
        <taxon>Pseudomonadati</taxon>
        <taxon>Pseudomonadota</taxon>
        <taxon>Betaproteobacteria</taxon>
        <taxon>Burkholderiales</taxon>
        <taxon>Oxalobacteraceae</taxon>
        <taxon>Herbaspirillum</taxon>
    </lineage>
</organism>
<dbReference type="EMBL" id="CP008956">
    <property type="protein sequence ID" value="QJQ00236.1"/>
    <property type="molecule type" value="Genomic_DNA"/>
</dbReference>